<evidence type="ECO:0000313" key="2">
    <source>
        <dbReference type="Proteomes" id="UP000320231"/>
    </source>
</evidence>
<dbReference type="AlphaFoldDB" id="A0A455UHH9"/>
<accession>A0A455UHH9</accession>
<evidence type="ECO:0000313" key="1">
    <source>
        <dbReference type="EMBL" id="BBI65177.1"/>
    </source>
</evidence>
<organism evidence="1 2">
    <name type="scientific">Vreelandella sulfidaeris</name>
    <dbReference type="NCBI Taxonomy" id="115553"/>
    <lineage>
        <taxon>Bacteria</taxon>
        <taxon>Pseudomonadati</taxon>
        <taxon>Pseudomonadota</taxon>
        <taxon>Gammaproteobacteria</taxon>
        <taxon>Oceanospirillales</taxon>
        <taxon>Halomonadaceae</taxon>
        <taxon>Vreelandella</taxon>
    </lineage>
</organism>
<dbReference type="KEGG" id="hsr:HSBAA_64830"/>
<dbReference type="Proteomes" id="UP000320231">
    <property type="component" value="Chromosome"/>
</dbReference>
<protein>
    <submittedName>
        <fullName evidence="1">Uncharacterized protein</fullName>
    </submittedName>
</protein>
<gene>
    <name evidence="1" type="ORF">HSBAA_64830</name>
</gene>
<sequence>MLPLGGVVPADVLSLVGFDDEALEEGELDVDPLEEEGLG</sequence>
<proteinExistence type="predicted"/>
<dbReference type="EMBL" id="AP019514">
    <property type="protein sequence ID" value="BBI65177.1"/>
    <property type="molecule type" value="Genomic_DNA"/>
</dbReference>
<name>A0A455UHH9_9GAMM</name>
<reference evidence="1 2" key="1">
    <citation type="journal article" date="2019" name="Microbiol. Resour. Announc.">
        <title>Complete Genome Sequence of Halomonas sulfidaeris Strain Esulfide1 Isolated from a Metal Sulfide Rock at a Depth of 2,200 Meters, Obtained Using Nanopore Sequencing.</title>
        <authorList>
            <person name="Saito M."/>
            <person name="Nishigata A."/>
            <person name="Galipon J."/>
            <person name="Arakawa K."/>
        </authorList>
    </citation>
    <scope>NUCLEOTIDE SEQUENCE [LARGE SCALE GENOMIC DNA]</scope>
    <source>
        <strain evidence="1 2">ATCC BAA-803</strain>
    </source>
</reference>